<dbReference type="EMBL" id="CAJFCJ010000003">
    <property type="protein sequence ID" value="CAD5112931.1"/>
    <property type="molecule type" value="Genomic_DNA"/>
</dbReference>
<dbReference type="SMART" id="SM00252">
    <property type="entry name" value="SH2"/>
    <property type="match status" value="1"/>
</dbReference>
<dbReference type="InterPro" id="IPR036860">
    <property type="entry name" value="SH2_dom_sf"/>
</dbReference>
<dbReference type="Proteomes" id="UP000549394">
    <property type="component" value="Unassembled WGS sequence"/>
</dbReference>
<evidence type="ECO:0000313" key="7">
    <source>
        <dbReference type="EMBL" id="CAD5112931.1"/>
    </source>
</evidence>
<dbReference type="InterPro" id="IPR036028">
    <property type="entry name" value="SH3-like_dom_sf"/>
</dbReference>
<dbReference type="Gene3D" id="2.30.30.40">
    <property type="entry name" value="SH3 Domains"/>
    <property type="match status" value="2"/>
</dbReference>
<dbReference type="CDD" id="cd00173">
    <property type="entry name" value="SH2"/>
    <property type="match status" value="1"/>
</dbReference>
<dbReference type="SUPFAM" id="SSF50044">
    <property type="entry name" value="SH3-domain"/>
    <property type="match status" value="2"/>
</dbReference>
<keyword evidence="1 4" id="KW-0728">SH3 domain</keyword>
<dbReference type="InterPro" id="IPR001452">
    <property type="entry name" value="SH3_domain"/>
</dbReference>
<sequence length="237" mass="27584">METFNMKLKAIYKYTAERSEEMNIEPNQNLKLLYRENSWLKVENNLGESGFVPLNYVEFQKTKVKAKFRFIARDISELTISPNEILLVINQEGEEWLRVENQNNEKGMVPVRYVEEIPSWDYYRETAVGEFAGRDWYYGSLSREQAIACLGEGDVGDFLIRDRGQDGYSISILSSSRKVIHLKIYRGPLGRVTIGDERQETFESIHNLISNFAVDYIHEDRKTKEKTFLVKAFGAKN</sequence>
<dbReference type="Gene3D" id="3.30.505.10">
    <property type="entry name" value="SH2 domain"/>
    <property type="match status" value="1"/>
</dbReference>
<dbReference type="PROSITE" id="PS50002">
    <property type="entry name" value="SH3"/>
    <property type="match status" value="1"/>
</dbReference>
<gene>
    <name evidence="7" type="ORF">DGYR_LOCUS1990</name>
</gene>
<evidence type="ECO:0000256" key="1">
    <source>
        <dbReference type="ARBA" id="ARBA00022443"/>
    </source>
</evidence>
<dbReference type="InterPro" id="IPR051184">
    <property type="entry name" value="Tyrosine-phos_adapter"/>
</dbReference>
<evidence type="ECO:0000256" key="3">
    <source>
        <dbReference type="PROSITE-ProRule" id="PRU00191"/>
    </source>
</evidence>
<evidence type="ECO:0000259" key="5">
    <source>
        <dbReference type="PROSITE" id="PS50001"/>
    </source>
</evidence>
<dbReference type="SUPFAM" id="SSF55550">
    <property type="entry name" value="SH2 domain"/>
    <property type="match status" value="1"/>
</dbReference>
<protein>
    <submittedName>
        <fullName evidence="7">DgyrCDS2138</fullName>
    </submittedName>
</protein>
<dbReference type="GO" id="GO:0048013">
    <property type="term" value="P:ephrin receptor signaling pathway"/>
    <property type="evidence" value="ECO:0007669"/>
    <property type="project" value="TreeGrafter"/>
</dbReference>
<dbReference type="GO" id="GO:0030971">
    <property type="term" value="F:receptor tyrosine kinase binding"/>
    <property type="evidence" value="ECO:0007669"/>
    <property type="project" value="TreeGrafter"/>
</dbReference>
<comment type="caution">
    <text evidence="7">The sequence shown here is derived from an EMBL/GenBank/DDBJ whole genome shotgun (WGS) entry which is preliminary data.</text>
</comment>
<accession>A0A7I8VEG9</accession>
<keyword evidence="8" id="KW-1185">Reference proteome</keyword>
<dbReference type="Pfam" id="PF00018">
    <property type="entry name" value="SH3_1"/>
    <property type="match status" value="2"/>
</dbReference>
<evidence type="ECO:0000256" key="2">
    <source>
        <dbReference type="ARBA" id="ARBA00022999"/>
    </source>
</evidence>
<name>A0A7I8VEG9_9ANNE</name>
<dbReference type="Pfam" id="PF00017">
    <property type="entry name" value="SH2"/>
    <property type="match status" value="1"/>
</dbReference>
<dbReference type="SMART" id="SM00326">
    <property type="entry name" value="SH3"/>
    <property type="match status" value="2"/>
</dbReference>
<dbReference type="OrthoDB" id="10003345at2759"/>
<dbReference type="GO" id="GO:0005737">
    <property type="term" value="C:cytoplasm"/>
    <property type="evidence" value="ECO:0007669"/>
    <property type="project" value="TreeGrafter"/>
</dbReference>
<feature type="domain" description="SH3" evidence="6">
    <location>
        <begin position="59"/>
        <end position="119"/>
    </location>
</feature>
<dbReference type="InterPro" id="IPR000980">
    <property type="entry name" value="SH2"/>
</dbReference>
<proteinExistence type="predicted"/>
<dbReference type="PANTHER" id="PTHR19969">
    <property type="entry name" value="SH2-SH3 ADAPTOR PROTEIN-RELATED"/>
    <property type="match status" value="1"/>
</dbReference>
<evidence type="ECO:0000256" key="4">
    <source>
        <dbReference type="PROSITE-ProRule" id="PRU00192"/>
    </source>
</evidence>
<dbReference type="PROSITE" id="PS50001">
    <property type="entry name" value="SH2"/>
    <property type="match status" value="1"/>
</dbReference>
<reference evidence="7 8" key="1">
    <citation type="submission" date="2020-08" db="EMBL/GenBank/DDBJ databases">
        <authorList>
            <person name="Hejnol A."/>
        </authorList>
    </citation>
    <scope>NUCLEOTIDE SEQUENCE [LARGE SCALE GENOMIC DNA]</scope>
</reference>
<evidence type="ECO:0000313" key="8">
    <source>
        <dbReference type="Proteomes" id="UP000549394"/>
    </source>
</evidence>
<dbReference type="PANTHER" id="PTHR19969:SF14">
    <property type="entry name" value="DREADLOCKS, ISOFORM B"/>
    <property type="match status" value="1"/>
</dbReference>
<dbReference type="GO" id="GO:0016477">
    <property type="term" value="P:cell migration"/>
    <property type="evidence" value="ECO:0007669"/>
    <property type="project" value="TreeGrafter"/>
</dbReference>
<keyword evidence="2 3" id="KW-0727">SH2 domain</keyword>
<feature type="domain" description="SH2" evidence="5">
    <location>
        <begin position="136"/>
        <end position="212"/>
    </location>
</feature>
<organism evidence="7 8">
    <name type="scientific">Dimorphilus gyrociliatus</name>
    <dbReference type="NCBI Taxonomy" id="2664684"/>
    <lineage>
        <taxon>Eukaryota</taxon>
        <taxon>Metazoa</taxon>
        <taxon>Spiralia</taxon>
        <taxon>Lophotrochozoa</taxon>
        <taxon>Annelida</taxon>
        <taxon>Polychaeta</taxon>
        <taxon>Polychaeta incertae sedis</taxon>
        <taxon>Dinophilidae</taxon>
        <taxon>Dimorphilus</taxon>
    </lineage>
</organism>
<dbReference type="GO" id="GO:0035591">
    <property type="term" value="F:signaling adaptor activity"/>
    <property type="evidence" value="ECO:0007669"/>
    <property type="project" value="TreeGrafter"/>
</dbReference>
<evidence type="ECO:0000259" key="6">
    <source>
        <dbReference type="PROSITE" id="PS50002"/>
    </source>
</evidence>
<dbReference type="CDD" id="cd00174">
    <property type="entry name" value="SH3"/>
    <property type="match status" value="1"/>
</dbReference>
<dbReference type="AlphaFoldDB" id="A0A7I8VEG9"/>